<protein>
    <recommendedName>
        <fullName evidence="4 8">Beta-galactosidase</fullName>
        <ecNumber evidence="3 8">3.2.1.23</ecNumber>
    </recommendedName>
    <alternativeName>
        <fullName evidence="7 8">Lactase</fullName>
    </alternativeName>
</protein>
<evidence type="ECO:0000256" key="3">
    <source>
        <dbReference type="ARBA" id="ARBA00012756"/>
    </source>
</evidence>
<dbReference type="Gene3D" id="2.60.120.260">
    <property type="entry name" value="Galactose-binding domain-like"/>
    <property type="match status" value="1"/>
</dbReference>
<dbReference type="InterPro" id="IPR011013">
    <property type="entry name" value="Gal_mutarotase_sf_dom"/>
</dbReference>
<evidence type="ECO:0000256" key="8">
    <source>
        <dbReference type="RuleBase" id="RU361154"/>
    </source>
</evidence>
<name>A0A941GGW7_NIACI</name>
<dbReference type="AlphaFoldDB" id="A0A941GGW7"/>
<dbReference type="GO" id="GO:0005990">
    <property type="term" value="P:lactose catabolic process"/>
    <property type="evidence" value="ECO:0007669"/>
    <property type="project" value="TreeGrafter"/>
</dbReference>
<evidence type="ECO:0000313" key="10">
    <source>
        <dbReference type="EMBL" id="MBR8669947.1"/>
    </source>
</evidence>
<dbReference type="InterPro" id="IPR004199">
    <property type="entry name" value="B-gal_small/dom_5"/>
</dbReference>
<keyword evidence="6 8" id="KW-0326">Glycosidase</keyword>
<gene>
    <name evidence="10" type="ORF">KD144_10365</name>
</gene>
<dbReference type="Gene3D" id="2.70.98.10">
    <property type="match status" value="1"/>
</dbReference>
<dbReference type="SUPFAM" id="SSF51445">
    <property type="entry name" value="(Trans)glycosidases"/>
    <property type="match status" value="1"/>
</dbReference>
<evidence type="ECO:0000256" key="7">
    <source>
        <dbReference type="ARBA" id="ARBA00032230"/>
    </source>
</evidence>
<dbReference type="Pfam" id="PF02929">
    <property type="entry name" value="Bgal_small_N"/>
    <property type="match status" value="1"/>
</dbReference>
<dbReference type="Gene3D" id="3.20.20.80">
    <property type="entry name" value="Glycosidases"/>
    <property type="match status" value="1"/>
</dbReference>
<dbReference type="PROSITE" id="PS00719">
    <property type="entry name" value="GLYCOSYL_HYDROL_F2_1"/>
    <property type="match status" value="1"/>
</dbReference>
<dbReference type="InterPro" id="IPR008979">
    <property type="entry name" value="Galactose-bd-like_sf"/>
</dbReference>
<dbReference type="GO" id="GO:0004565">
    <property type="term" value="F:beta-galactosidase activity"/>
    <property type="evidence" value="ECO:0007669"/>
    <property type="project" value="UniProtKB-EC"/>
</dbReference>
<dbReference type="InterPro" id="IPR006103">
    <property type="entry name" value="Glyco_hydro_2_cat"/>
</dbReference>
<comment type="caution">
    <text evidence="10">The sequence shown here is derived from an EMBL/GenBank/DDBJ whole genome shotgun (WGS) entry which is preliminary data.</text>
</comment>
<dbReference type="SMART" id="SM01038">
    <property type="entry name" value="Bgal_small_N"/>
    <property type="match status" value="1"/>
</dbReference>
<keyword evidence="5 8" id="KW-0378">Hydrolase</keyword>
<comment type="similarity">
    <text evidence="2 8">Belongs to the glycosyl hydrolase 2 family.</text>
</comment>
<dbReference type="SUPFAM" id="SSF49785">
    <property type="entry name" value="Galactose-binding domain-like"/>
    <property type="match status" value="1"/>
</dbReference>
<evidence type="ECO:0000256" key="2">
    <source>
        <dbReference type="ARBA" id="ARBA00007401"/>
    </source>
</evidence>
<evidence type="ECO:0000256" key="6">
    <source>
        <dbReference type="ARBA" id="ARBA00023295"/>
    </source>
</evidence>
<dbReference type="EC" id="3.2.1.23" evidence="3 8"/>
<dbReference type="InterPro" id="IPR014718">
    <property type="entry name" value="GH-type_carb-bd"/>
</dbReference>
<dbReference type="Gene3D" id="2.60.40.10">
    <property type="entry name" value="Immunoglobulins"/>
    <property type="match status" value="2"/>
</dbReference>
<dbReference type="InterPro" id="IPR032312">
    <property type="entry name" value="LacZ_4"/>
</dbReference>
<comment type="catalytic activity">
    <reaction evidence="1 8">
        <text>Hydrolysis of terminal non-reducing beta-D-galactose residues in beta-D-galactosides.</text>
        <dbReference type="EC" id="3.2.1.23"/>
    </reaction>
</comment>
<dbReference type="Pfam" id="PF02836">
    <property type="entry name" value="Glyco_hydro_2_C"/>
    <property type="match status" value="1"/>
</dbReference>
<dbReference type="GO" id="GO:0009341">
    <property type="term" value="C:beta-galactosidase complex"/>
    <property type="evidence" value="ECO:0007669"/>
    <property type="project" value="InterPro"/>
</dbReference>
<dbReference type="Pfam" id="PF16353">
    <property type="entry name" value="LacZ_4"/>
    <property type="match status" value="1"/>
</dbReference>
<dbReference type="PRINTS" id="PR00132">
    <property type="entry name" value="GLHYDRLASE2"/>
</dbReference>
<dbReference type="InterPro" id="IPR023232">
    <property type="entry name" value="Glyco_hydro_2_AS"/>
</dbReference>
<dbReference type="Pfam" id="PF00703">
    <property type="entry name" value="Glyco_hydro_2"/>
    <property type="match status" value="1"/>
</dbReference>
<dbReference type="InterPro" id="IPR006101">
    <property type="entry name" value="Glyco_hydro_2"/>
</dbReference>
<evidence type="ECO:0000256" key="5">
    <source>
        <dbReference type="ARBA" id="ARBA00022801"/>
    </source>
</evidence>
<dbReference type="Pfam" id="PF02837">
    <property type="entry name" value="Glyco_hydro_2_N"/>
    <property type="match status" value="1"/>
</dbReference>
<evidence type="ECO:0000256" key="1">
    <source>
        <dbReference type="ARBA" id="ARBA00001412"/>
    </source>
</evidence>
<sequence length="1006" mass="116574">MNAIPTILWLEDPNVFAVNRLPAHSDHRYYETKEEAKNKNEMRWRYSLNGNWKFCYSNNPTSRPERFYEAEFSCNGWGDILVPGHIQMQGYGKPQYVNTMYPWDGIEHLRPPEISKENNPVGSYVKYFFLPENMKNKQVYISFQGVETAFYVWLNGEFIGYSEDSFTPAEFDLSPYIKAGENKLAVEVYQRSTGSWLEDQDFWRVSGIFRDVYLYTFPEIHAYDVKINASLEENYTKGNISVDLKLNSNNGTGKLILEDRNGFVIASTSFQLDEISKCQIDTPFLWSAENPYLYNLYIELYNKKGNLVEVVPTKIGFRKFEMINKLMCINGKRIIFKGVNRHEFHHRKGRAIGEEEMLWDIQTLKRHNINAVRTSHYPNQTLWYELCDEYGIYVIDEMNLETHGSWQKMGAVEPSWNIPGNKKEWLPIVMDRAISMYERDKNHPSILIWSCGNESYAGEVILEVSNYFRKEDPTRLVHYEGVFHNREYNDTSDIESRMYAKPVDIEKYLKEAPEKPYISCEYMHAMGNSLGGMHKYIELEQKYEMYQGGFIWDYIDQSIVKKDRYGNEYFAYGGDFEDRPTDYGFCTNGIVYADRSLSPKMQEVKFLYQDYKLITNKKGVTVKNESLFSDIKDYFLQYALYFEGKETYRKTVELSIEPNKEKYVEFNLPDSILSEFGEYSIITSLHLKEDKLWAKKGYEIAFGQTIFRVGEKQINRTITGNPLKIVEGDVNIGIHGKDFTVLFSKQMGSLVSLQYEGREMIASPPQPSFWRATTDNDRGFSQEYTSGLWFAASLGRKCIEVDFEQHEDSAKVSFTYQFSISQTLRVRIEYLVHKNGSLTVKSIYSGAEGLPQLPIFALVFKVPAEYEYLKWYANGPQENYSDRSMGAKLGLFSNRVTDNLSNYLVPQESGNRTGVRKLCVTNSNGKGIEIESTILPLECNVSPYTAFELENAKHHFELPNIHYSVITIAGKQMGVGGDDSWGAPVHQEFLIDSSKEVIFEFTLSKC</sequence>
<feature type="domain" description="Beta galactosidase small chain/" evidence="9">
    <location>
        <begin position="733"/>
        <end position="1004"/>
    </location>
</feature>
<dbReference type="PANTHER" id="PTHR46323:SF2">
    <property type="entry name" value="BETA-GALACTOSIDASE"/>
    <property type="match status" value="1"/>
</dbReference>
<dbReference type="InterPro" id="IPR006104">
    <property type="entry name" value="Glyco_hydro_2_N"/>
</dbReference>
<reference evidence="10" key="1">
    <citation type="submission" date="2021-04" db="EMBL/GenBank/DDBJ databases">
        <title>Genomic analysis of electroactive and textile dye degrading Bacillus circulans strain: DC10 isolated from constructed wetland-microbial fuel cells treating textile dye wastewaters.</title>
        <authorList>
            <person name="Patel D.U."/>
            <person name="Desai C.R."/>
        </authorList>
    </citation>
    <scope>NUCLEOTIDE SEQUENCE</scope>
    <source>
        <strain evidence="10">DC10</strain>
    </source>
</reference>
<dbReference type="InterPro" id="IPR017853">
    <property type="entry name" value="GH"/>
</dbReference>
<evidence type="ECO:0000256" key="4">
    <source>
        <dbReference type="ARBA" id="ARBA00013303"/>
    </source>
</evidence>
<dbReference type="RefSeq" id="WP_212118781.1">
    <property type="nucleotide sequence ID" value="NZ_JAGTPX020000009.1"/>
</dbReference>
<dbReference type="PANTHER" id="PTHR46323">
    <property type="entry name" value="BETA-GALACTOSIDASE"/>
    <property type="match status" value="1"/>
</dbReference>
<dbReference type="EMBL" id="JAGTPX010000008">
    <property type="protein sequence ID" value="MBR8669947.1"/>
    <property type="molecule type" value="Genomic_DNA"/>
</dbReference>
<dbReference type="GO" id="GO:0030246">
    <property type="term" value="F:carbohydrate binding"/>
    <property type="evidence" value="ECO:0007669"/>
    <property type="project" value="InterPro"/>
</dbReference>
<dbReference type="InterPro" id="IPR023230">
    <property type="entry name" value="Glyco_hydro_2_CS"/>
</dbReference>
<dbReference type="SUPFAM" id="SSF74650">
    <property type="entry name" value="Galactose mutarotase-like"/>
    <property type="match status" value="1"/>
</dbReference>
<evidence type="ECO:0000259" key="9">
    <source>
        <dbReference type="SMART" id="SM01038"/>
    </source>
</evidence>
<dbReference type="PROSITE" id="PS00608">
    <property type="entry name" value="GLYCOSYL_HYDROL_F2_2"/>
    <property type="match status" value="1"/>
</dbReference>
<dbReference type="InterPro" id="IPR050347">
    <property type="entry name" value="Bact_Beta-galactosidase"/>
</dbReference>
<dbReference type="InterPro" id="IPR036156">
    <property type="entry name" value="Beta-gal/glucu_dom_sf"/>
</dbReference>
<dbReference type="SUPFAM" id="SSF49303">
    <property type="entry name" value="beta-Galactosidase/glucuronidase domain"/>
    <property type="match status" value="2"/>
</dbReference>
<accession>A0A941GGW7</accession>
<dbReference type="InterPro" id="IPR006102">
    <property type="entry name" value="Ig-like_GH2"/>
</dbReference>
<dbReference type="InterPro" id="IPR013783">
    <property type="entry name" value="Ig-like_fold"/>
</dbReference>
<proteinExistence type="inferred from homology"/>
<organism evidence="10">
    <name type="scientific">Niallia circulans</name>
    <name type="common">Bacillus circulans</name>
    <dbReference type="NCBI Taxonomy" id="1397"/>
    <lineage>
        <taxon>Bacteria</taxon>
        <taxon>Bacillati</taxon>
        <taxon>Bacillota</taxon>
        <taxon>Bacilli</taxon>
        <taxon>Bacillales</taxon>
        <taxon>Bacillaceae</taxon>
        <taxon>Niallia</taxon>
    </lineage>
</organism>